<name>A2EB24_TRIV3</name>
<protein>
    <submittedName>
        <fullName evidence="1">Uncharacterized protein</fullName>
    </submittedName>
</protein>
<dbReference type="InParanoid" id="A2EB24"/>
<evidence type="ECO:0000313" key="1">
    <source>
        <dbReference type="EMBL" id="EAY10164.1"/>
    </source>
</evidence>
<dbReference type="KEGG" id="tva:4768096"/>
<sequence>MSGTIFDAALSGLLQSFYHQFERNMKNFDQGFQNRNYKIQELDNFFYNIFISVPNYLPSYSSFLKTIISIALPNKTASLVVMLTKFNDRLNSYDNNTQQFSNYPGISIKTTANQNNFLNFLAVFVISDIIREYSVELINRQLFPKDLIPKLINSIFILSRLKTQFTMTEYELFRKWSIILSRVSQIEMSEIIKYFPQFIDEHNLGPLITVCQHIHGNEQFVEVIFNYIQFYKRKKILTNPILTCFANIISLSTCGLECLNKIFDFSWNLRSSEQNKSGAIDVITSLFPLIPDKAPRVQQFYKSRVYKHTLLLKNWKDLQLLF</sequence>
<accession>A2EB24</accession>
<gene>
    <name evidence="1" type="ORF">TVAG_088790</name>
</gene>
<reference evidence="1" key="1">
    <citation type="submission" date="2006-10" db="EMBL/GenBank/DDBJ databases">
        <authorList>
            <person name="Amadeo P."/>
            <person name="Zhao Q."/>
            <person name="Wortman J."/>
            <person name="Fraser-Liggett C."/>
            <person name="Carlton J."/>
        </authorList>
    </citation>
    <scope>NUCLEOTIDE SEQUENCE</scope>
    <source>
        <strain evidence="1">G3</strain>
    </source>
</reference>
<dbReference type="VEuPathDB" id="TrichDB:TVAGG3_0397810"/>
<evidence type="ECO:0000313" key="2">
    <source>
        <dbReference type="Proteomes" id="UP000001542"/>
    </source>
</evidence>
<dbReference type="AlphaFoldDB" id="A2EB24"/>
<dbReference type="VEuPathDB" id="TrichDB:TVAG_088790"/>
<organism evidence="1 2">
    <name type="scientific">Trichomonas vaginalis (strain ATCC PRA-98 / G3)</name>
    <dbReference type="NCBI Taxonomy" id="412133"/>
    <lineage>
        <taxon>Eukaryota</taxon>
        <taxon>Metamonada</taxon>
        <taxon>Parabasalia</taxon>
        <taxon>Trichomonadida</taxon>
        <taxon>Trichomonadidae</taxon>
        <taxon>Trichomonas</taxon>
    </lineage>
</organism>
<reference evidence="1" key="2">
    <citation type="journal article" date="2007" name="Science">
        <title>Draft genome sequence of the sexually transmitted pathogen Trichomonas vaginalis.</title>
        <authorList>
            <person name="Carlton J.M."/>
            <person name="Hirt R.P."/>
            <person name="Silva J.C."/>
            <person name="Delcher A.L."/>
            <person name="Schatz M."/>
            <person name="Zhao Q."/>
            <person name="Wortman J.R."/>
            <person name="Bidwell S.L."/>
            <person name="Alsmark U.C.M."/>
            <person name="Besteiro S."/>
            <person name="Sicheritz-Ponten T."/>
            <person name="Noel C.J."/>
            <person name="Dacks J.B."/>
            <person name="Foster P.G."/>
            <person name="Simillion C."/>
            <person name="Van de Peer Y."/>
            <person name="Miranda-Saavedra D."/>
            <person name="Barton G.J."/>
            <person name="Westrop G.D."/>
            <person name="Mueller S."/>
            <person name="Dessi D."/>
            <person name="Fiori P.L."/>
            <person name="Ren Q."/>
            <person name="Paulsen I."/>
            <person name="Zhang H."/>
            <person name="Bastida-Corcuera F.D."/>
            <person name="Simoes-Barbosa A."/>
            <person name="Brown M.T."/>
            <person name="Hayes R.D."/>
            <person name="Mukherjee M."/>
            <person name="Okumura C.Y."/>
            <person name="Schneider R."/>
            <person name="Smith A.J."/>
            <person name="Vanacova S."/>
            <person name="Villalvazo M."/>
            <person name="Haas B.J."/>
            <person name="Pertea M."/>
            <person name="Feldblyum T.V."/>
            <person name="Utterback T.R."/>
            <person name="Shu C.L."/>
            <person name="Osoegawa K."/>
            <person name="de Jong P.J."/>
            <person name="Hrdy I."/>
            <person name="Horvathova L."/>
            <person name="Zubacova Z."/>
            <person name="Dolezal P."/>
            <person name="Malik S.B."/>
            <person name="Logsdon J.M. Jr."/>
            <person name="Henze K."/>
            <person name="Gupta A."/>
            <person name="Wang C.C."/>
            <person name="Dunne R.L."/>
            <person name="Upcroft J.A."/>
            <person name="Upcroft P."/>
            <person name="White O."/>
            <person name="Salzberg S.L."/>
            <person name="Tang P."/>
            <person name="Chiu C.-H."/>
            <person name="Lee Y.-S."/>
            <person name="Embley T.M."/>
            <person name="Coombs G.H."/>
            <person name="Mottram J.C."/>
            <person name="Tachezy J."/>
            <person name="Fraser-Liggett C.M."/>
            <person name="Johnson P.J."/>
        </authorList>
    </citation>
    <scope>NUCLEOTIDE SEQUENCE [LARGE SCALE GENOMIC DNA]</scope>
    <source>
        <strain evidence="1">G3</strain>
    </source>
</reference>
<dbReference type="EMBL" id="DS113343">
    <property type="protein sequence ID" value="EAY10164.1"/>
    <property type="molecule type" value="Genomic_DNA"/>
</dbReference>
<proteinExistence type="predicted"/>
<dbReference type="Proteomes" id="UP000001542">
    <property type="component" value="Unassembled WGS sequence"/>
</dbReference>
<keyword evidence="2" id="KW-1185">Reference proteome</keyword>
<dbReference type="RefSeq" id="XP_001322387.1">
    <property type="nucleotide sequence ID" value="XM_001322352.1"/>
</dbReference>